<evidence type="ECO:0000256" key="5">
    <source>
        <dbReference type="PROSITE-ProRule" id="PRU10141"/>
    </source>
</evidence>
<evidence type="ECO:0000256" key="1">
    <source>
        <dbReference type="ARBA" id="ARBA00022679"/>
    </source>
</evidence>
<keyword evidence="4 5" id="KW-0067">ATP-binding</keyword>
<protein>
    <recommendedName>
        <fullName evidence="7">Protein kinase domain-containing protein</fullName>
    </recommendedName>
</protein>
<dbReference type="InterPro" id="IPR045269">
    <property type="entry name" value="Atg1-like"/>
</dbReference>
<dbReference type="Pfam" id="PF00069">
    <property type="entry name" value="Pkinase"/>
    <property type="match status" value="1"/>
</dbReference>
<dbReference type="Gene3D" id="1.10.510.10">
    <property type="entry name" value="Transferase(Phosphotransferase) domain 1"/>
    <property type="match status" value="1"/>
</dbReference>
<dbReference type="InterPro" id="IPR011009">
    <property type="entry name" value="Kinase-like_dom_sf"/>
</dbReference>
<dbReference type="AlphaFoldDB" id="A0ABD0JST5"/>
<feature type="domain" description="Protein kinase" evidence="7">
    <location>
        <begin position="24"/>
        <end position="288"/>
    </location>
</feature>
<evidence type="ECO:0000313" key="9">
    <source>
        <dbReference type="Proteomes" id="UP001519460"/>
    </source>
</evidence>
<sequence length="290" mass="32401">MAALERLFQEAYRPVDQRKRVGSYILGRILGQGRSSYVRKAVDTRNEQQVAIKAIAKMAGRKGRQLERQCLQEVKTLLDLRHENIVTLREVVETDHFLYVVMELIQGRTLRSLLKDKFFLSESEARSVVQRVTGAVHYLHSKDIVHRDLKPENVMLSDPNGQVKVIDLGLSGSMAGGELGGQCGSPVYMAPELLRGQPHGPPVDMWSLGVVLHELVTGHVPFCPERGRRSSRNYSVAAVYSTIVKTACRDVSQGLCLSSNGAAFLRELLRLEANQRMTSPQAITHDWLTS</sequence>
<evidence type="ECO:0000259" key="7">
    <source>
        <dbReference type="PROSITE" id="PS50011"/>
    </source>
</evidence>
<dbReference type="EMBL" id="JACVVK020000344">
    <property type="protein sequence ID" value="KAK7477643.1"/>
    <property type="molecule type" value="Genomic_DNA"/>
</dbReference>
<evidence type="ECO:0000256" key="4">
    <source>
        <dbReference type="ARBA" id="ARBA00022840"/>
    </source>
</evidence>
<dbReference type="PROSITE" id="PS00107">
    <property type="entry name" value="PROTEIN_KINASE_ATP"/>
    <property type="match status" value="1"/>
</dbReference>
<dbReference type="SUPFAM" id="SSF56112">
    <property type="entry name" value="Protein kinase-like (PK-like)"/>
    <property type="match status" value="1"/>
</dbReference>
<keyword evidence="2 5" id="KW-0547">Nucleotide-binding</keyword>
<dbReference type="InterPro" id="IPR008271">
    <property type="entry name" value="Ser/Thr_kinase_AS"/>
</dbReference>
<evidence type="ECO:0000256" key="6">
    <source>
        <dbReference type="RuleBase" id="RU000304"/>
    </source>
</evidence>
<comment type="similarity">
    <text evidence="6">Belongs to the protein kinase superfamily.</text>
</comment>
<keyword evidence="9" id="KW-1185">Reference proteome</keyword>
<evidence type="ECO:0000256" key="2">
    <source>
        <dbReference type="ARBA" id="ARBA00022741"/>
    </source>
</evidence>
<proteinExistence type="inferred from homology"/>
<evidence type="ECO:0000256" key="3">
    <source>
        <dbReference type="ARBA" id="ARBA00022777"/>
    </source>
</evidence>
<accession>A0ABD0JST5</accession>
<dbReference type="FunFam" id="1.10.510.10:FF:000571">
    <property type="entry name" value="Maternal embryonic leucine zipper kinase"/>
    <property type="match status" value="1"/>
</dbReference>
<dbReference type="SMART" id="SM00220">
    <property type="entry name" value="S_TKc"/>
    <property type="match status" value="1"/>
</dbReference>
<dbReference type="InterPro" id="IPR017441">
    <property type="entry name" value="Protein_kinase_ATP_BS"/>
</dbReference>
<feature type="binding site" evidence="5">
    <location>
        <position position="57"/>
    </location>
    <ligand>
        <name>ATP</name>
        <dbReference type="ChEBI" id="CHEBI:30616"/>
    </ligand>
</feature>
<reference evidence="8 9" key="1">
    <citation type="journal article" date="2023" name="Sci. Data">
        <title>Genome assembly of the Korean intertidal mud-creeper Batillaria attramentaria.</title>
        <authorList>
            <person name="Patra A.K."/>
            <person name="Ho P.T."/>
            <person name="Jun S."/>
            <person name="Lee S.J."/>
            <person name="Kim Y."/>
            <person name="Won Y.J."/>
        </authorList>
    </citation>
    <scope>NUCLEOTIDE SEQUENCE [LARGE SCALE GENOMIC DNA]</scope>
    <source>
        <strain evidence="8">Wonlab-2016</strain>
    </source>
</reference>
<keyword evidence="1" id="KW-0808">Transferase</keyword>
<dbReference type="Proteomes" id="UP001519460">
    <property type="component" value="Unassembled WGS sequence"/>
</dbReference>
<dbReference type="PANTHER" id="PTHR24348">
    <property type="entry name" value="SERINE/THREONINE-PROTEIN KINASE UNC-51-RELATED"/>
    <property type="match status" value="1"/>
</dbReference>
<dbReference type="GO" id="GO:0005524">
    <property type="term" value="F:ATP binding"/>
    <property type="evidence" value="ECO:0007669"/>
    <property type="project" value="UniProtKB-UniRule"/>
</dbReference>
<gene>
    <name evidence="8" type="ORF">BaRGS_00031121</name>
</gene>
<name>A0ABD0JST5_9CAEN</name>
<dbReference type="GO" id="GO:0006914">
    <property type="term" value="P:autophagy"/>
    <property type="evidence" value="ECO:0007669"/>
    <property type="project" value="UniProtKB-ARBA"/>
</dbReference>
<dbReference type="PANTHER" id="PTHR24348:SF22">
    <property type="entry name" value="NON-SPECIFIC SERINE_THREONINE PROTEIN KINASE"/>
    <property type="match status" value="1"/>
</dbReference>
<dbReference type="PROSITE" id="PS50011">
    <property type="entry name" value="PROTEIN_KINASE_DOM"/>
    <property type="match status" value="1"/>
</dbReference>
<organism evidence="8 9">
    <name type="scientific">Batillaria attramentaria</name>
    <dbReference type="NCBI Taxonomy" id="370345"/>
    <lineage>
        <taxon>Eukaryota</taxon>
        <taxon>Metazoa</taxon>
        <taxon>Spiralia</taxon>
        <taxon>Lophotrochozoa</taxon>
        <taxon>Mollusca</taxon>
        <taxon>Gastropoda</taxon>
        <taxon>Caenogastropoda</taxon>
        <taxon>Sorbeoconcha</taxon>
        <taxon>Cerithioidea</taxon>
        <taxon>Batillariidae</taxon>
        <taxon>Batillaria</taxon>
    </lineage>
</organism>
<dbReference type="GO" id="GO:0004674">
    <property type="term" value="F:protein serine/threonine kinase activity"/>
    <property type="evidence" value="ECO:0007669"/>
    <property type="project" value="UniProtKB-KW"/>
</dbReference>
<keyword evidence="3" id="KW-0418">Kinase</keyword>
<evidence type="ECO:0000313" key="8">
    <source>
        <dbReference type="EMBL" id="KAK7477643.1"/>
    </source>
</evidence>
<keyword evidence="6" id="KW-0723">Serine/threonine-protein kinase</keyword>
<dbReference type="InterPro" id="IPR000719">
    <property type="entry name" value="Prot_kinase_dom"/>
</dbReference>
<comment type="caution">
    <text evidence="8">The sequence shown here is derived from an EMBL/GenBank/DDBJ whole genome shotgun (WGS) entry which is preliminary data.</text>
</comment>
<dbReference type="PROSITE" id="PS00108">
    <property type="entry name" value="PROTEIN_KINASE_ST"/>
    <property type="match status" value="1"/>
</dbReference>